<dbReference type="InterPro" id="IPR036291">
    <property type="entry name" value="NAD(P)-bd_dom_sf"/>
</dbReference>
<keyword evidence="1" id="KW-0520">NAD</keyword>
<proteinExistence type="predicted"/>
<comment type="caution">
    <text evidence="3">The sequence shown here is derived from an EMBL/GenBank/DDBJ whole genome shotgun (WGS) entry which is preliminary data.</text>
</comment>
<evidence type="ECO:0000313" key="4">
    <source>
        <dbReference type="Proteomes" id="UP000178127"/>
    </source>
</evidence>
<dbReference type="PRINTS" id="PR01713">
    <property type="entry name" value="NUCEPIMERASE"/>
</dbReference>
<dbReference type="Pfam" id="PF01370">
    <property type="entry name" value="Epimerase"/>
    <property type="match status" value="1"/>
</dbReference>
<accession>A0A1F4V877</accession>
<sequence>MKVLVTGAAGFIGSYISRALVWRGDNVVGLDNFNDYYPRNCKEFNVDLTRLSDLQAPQIFEESEIRPVFDKLEDYYGGKKEDKPGTFTFYEGDITDYDFLNGLFEKEKPEAVIHLAAMAGVPYSTKNPRIYTYVNVDGTTNLLTLSKDYNIRKFVFGSSSSVYGNREDKKVTEQDDVSKAVSVYGASKVAGEVICHAFNVIFGLPVVIDRIFGPIYGPLQRPYGMFHQRAVNYTYNGKKIKVYGKYGLKTAKDSTYIDDQVEGILECLDSNFLFDVFNTGTSEPLQIQTWIESVETAFGKKLEAEVVEVDTSDVVSSADISKAQKMLNYSPKMNMYEGVKRQVDVFKLMPEWYKTMEKV</sequence>
<dbReference type="InterPro" id="IPR001509">
    <property type="entry name" value="Epimerase_deHydtase"/>
</dbReference>
<dbReference type="Gene3D" id="3.40.50.720">
    <property type="entry name" value="NAD(P)-binding Rossmann-like Domain"/>
    <property type="match status" value="1"/>
</dbReference>
<dbReference type="STRING" id="1802620.A3D91_00160"/>
<name>A0A1F4V877_UNCKA</name>
<evidence type="ECO:0000259" key="2">
    <source>
        <dbReference type="Pfam" id="PF01370"/>
    </source>
</evidence>
<gene>
    <name evidence="3" type="ORF">A3D91_00160</name>
</gene>
<feature type="domain" description="NAD-dependent epimerase/dehydratase" evidence="2">
    <location>
        <begin position="3"/>
        <end position="270"/>
    </location>
</feature>
<dbReference type="EMBL" id="MEVD01000014">
    <property type="protein sequence ID" value="OGC53431.1"/>
    <property type="molecule type" value="Genomic_DNA"/>
</dbReference>
<dbReference type="AlphaFoldDB" id="A0A1F4V877"/>
<dbReference type="PANTHER" id="PTHR43574">
    <property type="entry name" value="EPIMERASE-RELATED"/>
    <property type="match status" value="1"/>
</dbReference>
<evidence type="ECO:0000313" key="3">
    <source>
        <dbReference type="EMBL" id="OGC53431.1"/>
    </source>
</evidence>
<dbReference type="SUPFAM" id="SSF51735">
    <property type="entry name" value="NAD(P)-binding Rossmann-fold domains"/>
    <property type="match status" value="1"/>
</dbReference>
<reference evidence="3 4" key="1">
    <citation type="journal article" date="2016" name="Nat. Commun.">
        <title>Thousands of microbial genomes shed light on interconnected biogeochemical processes in an aquifer system.</title>
        <authorList>
            <person name="Anantharaman K."/>
            <person name="Brown C.T."/>
            <person name="Hug L.A."/>
            <person name="Sharon I."/>
            <person name="Castelle C.J."/>
            <person name="Probst A.J."/>
            <person name="Thomas B.C."/>
            <person name="Singh A."/>
            <person name="Wilkins M.J."/>
            <person name="Karaoz U."/>
            <person name="Brodie E.L."/>
            <person name="Williams K.H."/>
            <person name="Hubbard S.S."/>
            <person name="Banfield J.F."/>
        </authorList>
    </citation>
    <scope>NUCLEOTIDE SEQUENCE [LARGE SCALE GENOMIC DNA]</scope>
</reference>
<evidence type="ECO:0000256" key="1">
    <source>
        <dbReference type="ARBA" id="ARBA00023027"/>
    </source>
</evidence>
<dbReference type="Proteomes" id="UP000178127">
    <property type="component" value="Unassembled WGS sequence"/>
</dbReference>
<protein>
    <recommendedName>
        <fullName evidence="2">NAD-dependent epimerase/dehydratase domain-containing protein</fullName>
    </recommendedName>
</protein>
<organism evidence="3 4">
    <name type="scientific">candidate division WWE3 bacterium RIFCSPHIGHO2_02_FULL_38_14</name>
    <dbReference type="NCBI Taxonomy" id="1802620"/>
    <lineage>
        <taxon>Bacteria</taxon>
        <taxon>Katanobacteria</taxon>
    </lineage>
</organism>